<dbReference type="Gene3D" id="3.40.50.720">
    <property type="entry name" value="NAD(P)-binding Rossmann-like Domain"/>
    <property type="match status" value="1"/>
</dbReference>
<dbReference type="OrthoDB" id="10265294at2759"/>
<evidence type="ECO:0000256" key="1">
    <source>
        <dbReference type="ARBA" id="ARBA00023002"/>
    </source>
</evidence>
<protein>
    <submittedName>
        <fullName evidence="2">Uncharacterized protein</fullName>
    </submittedName>
</protein>
<dbReference type="KEGG" id="mis:MICPUN_109041"/>
<dbReference type="AlphaFoldDB" id="C1FH61"/>
<dbReference type="GeneID" id="8246789"/>
<name>C1FH61_MICCC</name>
<evidence type="ECO:0000313" key="2">
    <source>
        <dbReference type="EMBL" id="ACO70040.1"/>
    </source>
</evidence>
<sequence length="154" mass="16574">MSGKLAAKYFGKNGGNLGGDGGHGRWMRYHQTKLANSVFAAELARRLRARGSKVMALCVAPGYAATNLQVTTHKDGGLNAAWLSWIFAQSVEDGTMPLLKAMLDDRLESGAFMEPKSMIWGLPVVKELKGGCVSEANGKLLWEESEKAVGAFTL</sequence>
<dbReference type="STRING" id="296587.C1FH61"/>
<dbReference type="RefSeq" id="XP_002508782.1">
    <property type="nucleotide sequence ID" value="XM_002508736.1"/>
</dbReference>
<keyword evidence="3" id="KW-1185">Reference proteome</keyword>
<dbReference type="GO" id="GO:0016491">
    <property type="term" value="F:oxidoreductase activity"/>
    <property type="evidence" value="ECO:0007669"/>
    <property type="project" value="UniProtKB-KW"/>
</dbReference>
<dbReference type="PANTHER" id="PTHR43157">
    <property type="entry name" value="PHOSPHATIDYLINOSITOL-GLYCAN BIOSYNTHESIS CLASS F PROTEIN-RELATED"/>
    <property type="match status" value="1"/>
</dbReference>
<dbReference type="Proteomes" id="UP000002009">
    <property type="component" value="Chromosome 10"/>
</dbReference>
<reference evidence="2 3" key="1">
    <citation type="journal article" date="2009" name="Science">
        <title>Green evolution and dynamic adaptations revealed by genomes of the marine picoeukaryotes Micromonas.</title>
        <authorList>
            <person name="Worden A.Z."/>
            <person name="Lee J.H."/>
            <person name="Mock T."/>
            <person name="Rouze P."/>
            <person name="Simmons M.P."/>
            <person name="Aerts A.L."/>
            <person name="Allen A.E."/>
            <person name="Cuvelier M.L."/>
            <person name="Derelle E."/>
            <person name="Everett M.V."/>
            <person name="Foulon E."/>
            <person name="Grimwood J."/>
            <person name="Gundlach H."/>
            <person name="Henrissat B."/>
            <person name="Napoli C."/>
            <person name="McDonald S.M."/>
            <person name="Parker M.S."/>
            <person name="Rombauts S."/>
            <person name="Salamov A."/>
            <person name="Von Dassow P."/>
            <person name="Badger J.H."/>
            <person name="Coutinho P.M."/>
            <person name="Demir E."/>
            <person name="Dubchak I."/>
            <person name="Gentemann C."/>
            <person name="Eikrem W."/>
            <person name="Gready J.E."/>
            <person name="John U."/>
            <person name="Lanier W."/>
            <person name="Lindquist E.A."/>
            <person name="Lucas S."/>
            <person name="Mayer K.F."/>
            <person name="Moreau H."/>
            <person name="Not F."/>
            <person name="Otillar R."/>
            <person name="Panaud O."/>
            <person name="Pangilinan J."/>
            <person name="Paulsen I."/>
            <person name="Piegu B."/>
            <person name="Poliakov A."/>
            <person name="Robbens S."/>
            <person name="Schmutz J."/>
            <person name="Toulza E."/>
            <person name="Wyss T."/>
            <person name="Zelensky A."/>
            <person name="Zhou K."/>
            <person name="Armbrust E.V."/>
            <person name="Bhattacharya D."/>
            <person name="Goodenough U.W."/>
            <person name="Van de Peer Y."/>
            <person name="Grigoriev I.V."/>
        </authorList>
    </citation>
    <scope>NUCLEOTIDE SEQUENCE [LARGE SCALE GENOMIC DNA]</scope>
    <source>
        <strain evidence="3">RCC299 / NOUM17</strain>
    </source>
</reference>
<organism evidence="2 3">
    <name type="scientific">Micromonas commoda (strain RCC299 / NOUM17 / CCMP2709)</name>
    <name type="common">Picoplanktonic green alga</name>
    <dbReference type="NCBI Taxonomy" id="296587"/>
    <lineage>
        <taxon>Eukaryota</taxon>
        <taxon>Viridiplantae</taxon>
        <taxon>Chlorophyta</taxon>
        <taxon>Mamiellophyceae</taxon>
        <taxon>Mamiellales</taxon>
        <taxon>Mamiellaceae</taxon>
        <taxon>Micromonas</taxon>
    </lineage>
</organism>
<keyword evidence="1" id="KW-0560">Oxidoreductase</keyword>
<dbReference type="SUPFAM" id="SSF51735">
    <property type="entry name" value="NAD(P)-binding Rossmann-fold domains"/>
    <property type="match status" value="1"/>
</dbReference>
<dbReference type="EMBL" id="CP001576">
    <property type="protein sequence ID" value="ACO70040.1"/>
    <property type="molecule type" value="Genomic_DNA"/>
</dbReference>
<dbReference type="InParanoid" id="C1FH61"/>
<dbReference type="PANTHER" id="PTHR43157:SF31">
    <property type="entry name" value="PHOSPHATIDYLINOSITOL-GLYCAN BIOSYNTHESIS CLASS F PROTEIN"/>
    <property type="match status" value="1"/>
</dbReference>
<gene>
    <name evidence="2" type="ORF">MICPUN_109041</name>
</gene>
<dbReference type="InterPro" id="IPR036291">
    <property type="entry name" value="NAD(P)-bd_dom_sf"/>
</dbReference>
<accession>C1FH61</accession>
<evidence type="ECO:0000313" key="3">
    <source>
        <dbReference type="Proteomes" id="UP000002009"/>
    </source>
</evidence>
<proteinExistence type="predicted"/>